<comment type="caution">
    <text evidence="5">The sequence shown here is derived from an EMBL/GenBank/DDBJ whole genome shotgun (WGS) entry which is preliminary data.</text>
</comment>
<name>A0A814B2Z1_9BILA</name>
<dbReference type="Gene3D" id="1.20.58.90">
    <property type="match status" value="1"/>
</dbReference>
<dbReference type="GO" id="GO:0043015">
    <property type="term" value="F:gamma-tubulin binding"/>
    <property type="evidence" value="ECO:0007669"/>
    <property type="project" value="InterPro"/>
</dbReference>
<dbReference type="EMBL" id="CAJOBA010001271">
    <property type="protein sequence ID" value="CAF3586149.1"/>
    <property type="molecule type" value="Genomic_DNA"/>
</dbReference>
<evidence type="ECO:0000256" key="2">
    <source>
        <dbReference type="SAM" id="MobiDB-lite"/>
    </source>
</evidence>
<evidence type="ECO:0000313" key="6">
    <source>
        <dbReference type="EMBL" id="CAF3586149.1"/>
    </source>
</evidence>
<gene>
    <name evidence="5" type="ORF">GPM918_LOCUS9788</name>
    <name evidence="4" type="ORF">OVA965_LOCUS4731</name>
    <name evidence="7" type="ORF">SRO942_LOCUS9789</name>
    <name evidence="6" type="ORF">TMI583_LOCUS4729</name>
</gene>
<evidence type="ECO:0000259" key="3">
    <source>
        <dbReference type="Pfam" id="PF14073"/>
    </source>
</evidence>
<dbReference type="InterPro" id="IPR051756">
    <property type="entry name" value="Centrosomal_MT-associated"/>
</dbReference>
<dbReference type="GO" id="GO:0042802">
    <property type="term" value="F:identical protein binding"/>
    <property type="evidence" value="ECO:0007669"/>
    <property type="project" value="InterPro"/>
</dbReference>
<feature type="coiled-coil region" evidence="1">
    <location>
        <begin position="314"/>
        <end position="341"/>
    </location>
</feature>
<feature type="domain" description="Cep57 centrosome localisation" evidence="3">
    <location>
        <begin position="47"/>
        <end position="123"/>
    </location>
</feature>
<dbReference type="OrthoDB" id="76453at2759"/>
<evidence type="ECO:0000313" key="7">
    <source>
        <dbReference type="EMBL" id="CAF3702525.1"/>
    </source>
</evidence>
<protein>
    <recommendedName>
        <fullName evidence="3">Cep57 centrosome localisation domain-containing protein</fullName>
    </recommendedName>
</protein>
<organism evidence="5 8">
    <name type="scientific">Didymodactylos carnosus</name>
    <dbReference type="NCBI Taxonomy" id="1234261"/>
    <lineage>
        <taxon>Eukaryota</taxon>
        <taxon>Metazoa</taxon>
        <taxon>Spiralia</taxon>
        <taxon>Gnathifera</taxon>
        <taxon>Rotifera</taxon>
        <taxon>Eurotatoria</taxon>
        <taxon>Bdelloidea</taxon>
        <taxon>Philodinida</taxon>
        <taxon>Philodinidae</taxon>
        <taxon>Didymodactylos</taxon>
    </lineage>
</organism>
<accession>A0A814B2Z1</accession>
<dbReference type="Proteomes" id="UP000677228">
    <property type="component" value="Unassembled WGS sequence"/>
</dbReference>
<evidence type="ECO:0000313" key="5">
    <source>
        <dbReference type="EMBL" id="CAF0923529.1"/>
    </source>
</evidence>
<reference evidence="5" key="1">
    <citation type="submission" date="2021-02" db="EMBL/GenBank/DDBJ databases">
        <authorList>
            <person name="Nowell W R."/>
        </authorList>
    </citation>
    <scope>NUCLEOTIDE SEQUENCE</scope>
</reference>
<dbReference type="InterPro" id="IPR025913">
    <property type="entry name" value="Cep57_CLD"/>
</dbReference>
<dbReference type="EMBL" id="CAJNOQ010001857">
    <property type="protein sequence ID" value="CAF0923529.1"/>
    <property type="molecule type" value="Genomic_DNA"/>
</dbReference>
<dbReference type="Proteomes" id="UP000682733">
    <property type="component" value="Unassembled WGS sequence"/>
</dbReference>
<feature type="region of interest" description="Disordered" evidence="2">
    <location>
        <begin position="136"/>
        <end position="165"/>
    </location>
</feature>
<dbReference type="EMBL" id="CAJOBC010001857">
    <property type="protein sequence ID" value="CAF3702525.1"/>
    <property type="molecule type" value="Genomic_DNA"/>
</dbReference>
<dbReference type="Pfam" id="PF14073">
    <property type="entry name" value="Cep57_CLD"/>
    <property type="match status" value="1"/>
</dbReference>
<evidence type="ECO:0000256" key="1">
    <source>
        <dbReference type="SAM" id="Coils"/>
    </source>
</evidence>
<keyword evidence="8" id="KW-1185">Reference proteome</keyword>
<dbReference type="GO" id="GO:0008017">
    <property type="term" value="F:microtubule binding"/>
    <property type="evidence" value="ECO:0007669"/>
    <property type="project" value="TreeGrafter"/>
</dbReference>
<dbReference type="Proteomes" id="UP000663829">
    <property type="component" value="Unassembled WGS sequence"/>
</dbReference>
<proteinExistence type="predicted"/>
<keyword evidence="1" id="KW-0175">Coiled coil</keyword>
<dbReference type="EMBL" id="CAJNOK010001271">
    <property type="protein sequence ID" value="CAF0802722.1"/>
    <property type="molecule type" value="Genomic_DNA"/>
</dbReference>
<feature type="region of interest" description="Disordered" evidence="2">
    <location>
        <begin position="233"/>
        <end position="277"/>
    </location>
</feature>
<feature type="compositionally biased region" description="Low complexity" evidence="2">
    <location>
        <begin position="252"/>
        <end position="264"/>
    </location>
</feature>
<evidence type="ECO:0000313" key="8">
    <source>
        <dbReference type="Proteomes" id="UP000663829"/>
    </source>
</evidence>
<dbReference type="Proteomes" id="UP000681722">
    <property type="component" value="Unassembled WGS sequence"/>
</dbReference>
<dbReference type="AlphaFoldDB" id="A0A814B2Z1"/>
<evidence type="ECO:0000313" key="4">
    <source>
        <dbReference type="EMBL" id="CAF0802722.1"/>
    </source>
</evidence>
<dbReference type="PANTHER" id="PTHR19336">
    <property type="entry name" value="UNCHARACTERIZED DUF1167"/>
    <property type="match status" value="1"/>
</dbReference>
<dbReference type="PANTHER" id="PTHR19336:SF9">
    <property type="entry name" value="SPINDLE POLE BODY PROTEIN PPC89"/>
    <property type="match status" value="1"/>
</dbReference>
<feature type="coiled-coil region" evidence="1">
    <location>
        <begin position="44"/>
        <end position="113"/>
    </location>
</feature>
<feature type="compositionally biased region" description="Basic residues" evidence="2">
    <location>
        <begin position="149"/>
        <end position="165"/>
    </location>
</feature>
<sequence length="397" mass="45647">MWSDLSPDTSGFYEYPARKPFINSNYQRLSSTPSKTAALPESNRENLLQALKSLTLKIKNLEDERERAELNLNHITNGVRFRPKSATTASQDTNDADHQLQNAELRFRLLEKQHGKIRQLMEDGLDSSPKKKFIQPFISKRPCSGSTKGSKRKSRPLSKRTKRNKQLVLDGERHYHLDLNTVPFILGASTSPSHNLMSNVQNVIALLKSHNHHLCLTSKEYDTLKSGNTDYRHHRPLSSSSSPTHRLGRPITTTNSFRSTSSSRAFDRNSSNTPTAKSHLYSRIKKLRTEFALMACNHQKLNDKIEKTLDYELRELYENELEQLNFNMQTILNELEQLQKHLKLLLSPLNSGTKDDTNVKYGRNSSPYEYETPLETLKRTKLLQVLLKDTKRSKSRD</sequence>
<dbReference type="GO" id="GO:0005813">
    <property type="term" value="C:centrosome"/>
    <property type="evidence" value="ECO:0007669"/>
    <property type="project" value="TreeGrafter"/>
</dbReference>